<dbReference type="STRING" id="294935.ATN88_07385"/>
<reference evidence="2 3" key="1">
    <citation type="submission" date="2015-11" db="EMBL/GenBank/DDBJ databases">
        <title>Genomic Taxonomy of the Vibrionaceae.</title>
        <authorList>
            <person name="Gomez-Gil B."/>
            <person name="Enciso-Ibarra J."/>
        </authorList>
    </citation>
    <scope>NUCLEOTIDE SEQUENCE [LARGE SCALE GENOMIC DNA]</scope>
    <source>
        <strain evidence="2 3">CAIM 912</strain>
    </source>
</reference>
<dbReference type="OrthoDB" id="5593328at2"/>
<protein>
    <submittedName>
        <fullName evidence="2">Uncharacterized protein</fullName>
    </submittedName>
</protein>
<keyword evidence="1" id="KW-1133">Transmembrane helix</keyword>
<dbReference type="AlphaFoldDB" id="A0A135I513"/>
<keyword evidence="3" id="KW-1185">Reference proteome</keyword>
<evidence type="ECO:0000256" key="1">
    <source>
        <dbReference type="SAM" id="Phobius"/>
    </source>
</evidence>
<feature type="transmembrane region" description="Helical" evidence="1">
    <location>
        <begin position="50"/>
        <end position="71"/>
    </location>
</feature>
<keyword evidence="1" id="KW-0472">Membrane</keyword>
<feature type="transmembrane region" description="Helical" evidence="1">
    <location>
        <begin position="9"/>
        <end position="30"/>
    </location>
</feature>
<sequence>MLTKGTKAALWMGAICSVLMIGKLAFRAFIYNDMYIAPGEPVGISDVIVLYLYLLLLLLFIVSVLLAIALFIWGEPQSKKSGLLLVLFCVVLFFASPSLYSLAGRLSS</sequence>
<name>A0A135I513_9GAMM</name>
<feature type="transmembrane region" description="Helical" evidence="1">
    <location>
        <begin position="83"/>
        <end position="103"/>
    </location>
</feature>
<evidence type="ECO:0000313" key="3">
    <source>
        <dbReference type="Proteomes" id="UP000070529"/>
    </source>
</evidence>
<accession>A0A135I513</accession>
<organism evidence="2 3">
    <name type="scientific">Enterovibrio coralii</name>
    <dbReference type="NCBI Taxonomy" id="294935"/>
    <lineage>
        <taxon>Bacteria</taxon>
        <taxon>Pseudomonadati</taxon>
        <taxon>Pseudomonadota</taxon>
        <taxon>Gammaproteobacteria</taxon>
        <taxon>Vibrionales</taxon>
        <taxon>Vibrionaceae</taxon>
        <taxon>Enterovibrio</taxon>
    </lineage>
</organism>
<proteinExistence type="predicted"/>
<dbReference type="Proteomes" id="UP000070529">
    <property type="component" value="Unassembled WGS sequence"/>
</dbReference>
<comment type="caution">
    <text evidence="2">The sequence shown here is derived from an EMBL/GenBank/DDBJ whole genome shotgun (WGS) entry which is preliminary data.</text>
</comment>
<gene>
    <name evidence="2" type="ORF">ATN88_07385</name>
</gene>
<evidence type="ECO:0000313" key="2">
    <source>
        <dbReference type="EMBL" id="KXF80504.1"/>
    </source>
</evidence>
<keyword evidence="1" id="KW-0812">Transmembrane</keyword>
<dbReference type="EMBL" id="LNTY01000050">
    <property type="protein sequence ID" value="KXF80504.1"/>
    <property type="molecule type" value="Genomic_DNA"/>
</dbReference>